<dbReference type="Proteomes" id="UP000589520">
    <property type="component" value="Unassembled WGS sequence"/>
</dbReference>
<comment type="caution">
    <text evidence="2">The sequence shown here is derived from an EMBL/GenBank/DDBJ whole genome shotgun (WGS) entry which is preliminary data.</text>
</comment>
<accession>A0A7Y9PH22</accession>
<keyword evidence="1" id="KW-0732">Signal</keyword>
<feature type="signal peptide" evidence="1">
    <location>
        <begin position="1"/>
        <end position="34"/>
    </location>
</feature>
<sequence length="242" mass="27166">MLGVMKTTFFRNLRLLRVCVCLFSLVLPVTPCLGEGDPWQSLRLLKRGLGFVFIEHDQTCRYGELKEVTDTNVSIKTTQGSVVIPKSDLVRVRSGFGGRSVANDNPNLPLFTLYSGRSSWADLLAFAPFESKGHPYATVNFSLKTKDGRLHRGFLSKVTAEEITLTDKVGSVATFPKGQIDQVDYIREKPLSDTQEFYWEELGMGIVFDPQLYPRLFHLGDTMPVTLYQSILAEENSAVMCK</sequence>
<reference evidence="2 3" key="1">
    <citation type="submission" date="2020-07" db="EMBL/GenBank/DDBJ databases">
        <title>Genomic Encyclopedia of Type Strains, Phase IV (KMG-V): Genome sequencing to study the core and pangenomes of soil and plant-associated prokaryotes.</title>
        <authorList>
            <person name="Whitman W."/>
        </authorList>
    </citation>
    <scope>NUCLEOTIDE SEQUENCE [LARGE SCALE GENOMIC DNA]</scope>
    <source>
        <strain evidence="2 3">X4EP2</strain>
    </source>
</reference>
<evidence type="ECO:0000256" key="1">
    <source>
        <dbReference type="SAM" id="SignalP"/>
    </source>
</evidence>
<gene>
    <name evidence="2" type="ORF">HDF17_002046</name>
</gene>
<dbReference type="AlphaFoldDB" id="A0A7Y9PH22"/>
<keyword evidence="3" id="KW-1185">Reference proteome</keyword>
<name>A0A7Y9PH22_9BACT</name>
<evidence type="ECO:0000313" key="2">
    <source>
        <dbReference type="EMBL" id="NYF79726.1"/>
    </source>
</evidence>
<proteinExistence type="predicted"/>
<feature type="chain" id="PRO_5031049835" evidence="1">
    <location>
        <begin position="35"/>
        <end position="242"/>
    </location>
</feature>
<protein>
    <submittedName>
        <fullName evidence="2">Uncharacterized protein</fullName>
    </submittedName>
</protein>
<organism evidence="2 3">
    <name type="scientific">Granulicella arctica</name>
    <dbReference type="NCBI Taxonomy" id="940613"/>
    <lineage>
        <taxon>Bacteria</taxon>
        <taxon>Pseudomonadati</taxon>
        <taxon>Acidobacteriota</taxon>
        <taxon>Terriglobia</taxon>
        <taxon>Terriglobales</taxon>
        <taxon>Acidobacteriaceae</taxon>
        <taxon>Granulicella</taxon>
    </lineage>
</organism>
<dbReference type="EMBL" id="JACCCW010000002">
    <property type="protein sequence ID" value="NYF79726.1"/>
    <property type="molecule type" value="Genomic_DNA"/>
</dbReference>
<dbReference type="RefSeq" id="WP_179490589.1">
    <property type="nucleotide sequence ID" value="NZ_JACCCW010000002.1"/>
</dbReference>
<evidence type="ECO:0000313" key="3">
    <source>
        <dbReference type="Proteomes" id="UP000589520"/>
    </source>
</evidence>